<reference evidence="11" key="2">
    <citation type="submission" date="2025-08" db="UniProtKB">
        <authorList>
            <consortium name="Ensembl"/>
        </authorList>
    </citation>
    <scope>IDENTIFICATION</scope>
</reference>
<dbReference type="RefSeq" id="XP_064410914.1">
    <property type="nucleotide sequence ID" value="XM_064554844.1"/>
</dbReference>
<feature type="compositionally biased region" description="Gly residues" evidence="9">
    <location>
        <begin position="39"/>
        <end position="48"/>
    </location>
</feature>
<dbReference type="AlphaFoldDB" id="H3AVB7"/>
<keyword evidence="3" id="KW-0813">Transport</keyword>
<dbReference type="EMBL" id="AFYH01080478">
    <property type="status" value="NOT_ANNOTATED_CDS"/>
    <property type="molecule type" value="Genomic_DNA"/>
</dbReference>
<proteinExistence type="predicted"/>
<dbReference type="EMBL" id="AFYH01080482">
    <property type="status" value="NOT_ANNOTATED_CDS"/>
    <property type="molecule type" value="Genomic_DNA"/>
</dbReference>
<keyword evidence="8" id="KW-0479">Metal-binding</keyword>
<reference evidence="11" key="3">
    <citation type="submission" date="2025-09" db="UniProtKB">
        <authorList>
            <consortium name="Ensembl"/>
        </authorList>
    </citation>
    <scope>IDENTIFICATION</scope>
</reference>
<dbReference type="CTD" id="11097"/>
<keyword evidence="8" id="KW-0862">Zinc</keyword>
<keyword evidence="3" id="KW-0653">Protein transport</keyword>
<dbReference type="FunCoup" id="H3AVB7">
    <property type="interactions" value="3300"/>
</dbReference>
<dbReference type="InParanoid" id="H3AVB7"/>
<dbReference type="eggNOG" id="ENOG502R2TD">
    <property type="taxonomic scope" value="Eukaryota"/>
</dbReference>
<evidence type="ECO:0000256" key="3">
    <source>
        <dbReference type="ARBA" id="ARBA00023132"/>
    </source>
</evidence>
<dbReference type="GeneID" id="102365407"/>
<keyword evidence="8" id="KW-0863">Zinc-finger</keyword>
<keyword evidence="4" id="KW-0539">Nucleus</keyword>
<evidence type="ECO:0000256" key="8">
    <source>
        <dbReference type="PROSITE-ProRule" id="PRU00723"/>
    </source>
</evidence>
<comment type="subcellular location">
    <subcellularLocation>
        <location evidence="1">Nucleus membrane</location>
        <topology evidence="1">Peripheral membrane protein</topology>
        <orientation evidence="1">Cytoplasmic side</orientation>
    </subcellularLocation>
    <subcellularLocation>
        <location evidence="2">Nucleus</location>
        <location evidence="2">Nuclear pore complex</location>
    </subcellularLocation>
</comment>
<evidence type="ECO:0000256" key="5">
    <source>
        <dbReference type="ARBA" id="ARBA00037262"/>
    </source>
</evidence>
<evidence type="ECO:0000256" key="1">
    <source>
        <dbReference type="ARBA" id="ARBA00004335"/>
    </source>
</evidence>
<dbReference type="OMA" id="CHNEHFD"/>
<dbReference type="InterPro" id="IPR051767">
    <property type="entry name" value="Nucleoporin_NUP42"/>
</dbReference>
<dbReference type="PROSITE" id="PS50103">
    <property type="entry name" value="ZF_C3H1"/>
    <property type="match status" value="1"/>
</dbReference>
<reference evidence="12" key="1">
    <citation type="submission" date="2011-08" db="EMBL/GenBank/DDBJ databases">
        <title>The draft genome of Latimeria chalumnae.</title>
        <authorList>
            <person name="Di Palma F."/>
            <person name="Alfoldi J."/>
            <person name="Johnson J."/>
            <person name="Berlin A."/>
            <person name="Gnerre S."/>
            <person name="Jaffe D."/>
            <person name="MacCallum I."/>
            <person name="Young S."/>
            <person name="Walker B.J."/>
            <person name="Lander E."/>
            <person name="Lindblad-Toh K."/>
        </authorList>
    </citation>
    <scope>NUCLEOTIDE SEQUENCE [LARGE SCALE GENOMIC DNA]</scope>
    <source>
        <strain evidence="12">Wild caught</strain>
    </source>
</reference>
<organism evidence="11 12">
    <name type="scientific">Latimeria chalumnae</name>
    <name type="common">Coelacanth</name>
    <dbReference type="NCBI Taxonomy" id="7897"/>
    <lineage>
        <taxon>Eukaryota</taxon>
        <taxon>Metazoa</taxon>
        <taxon>Chordata</taxon>
        <taxon>Craniata</taxon>
        <taxon>Vertebrata</taxon>
        <taxon>Euteleostomi</taxon>
        <taxon>Coelacanthiformes</taxon>
        <taxon>Coelacanthidae</taxon>
        <taxon>Latimeria</taxon>
    </lineage>
</organism>
<feature type="region of interest" description="Disordered" evidence="9">
    <location>
        <begin position="64"/>
        <end position="98"/>
    </location>
</feature>
<comment type="function">
    <text evidence="5">Required for the export of mRNAs containing poly(A) tails from the nucleus into the cytoplasm.</text>
</comment>
<dbReference type="GO" id="GO:0005643">
    <property type="term" value="C:nuclear pore"/>
    <property type="evidence" value="ECO:0007669"/>
    <property type="project" value="UniProtKB-SubCell"/>
</dbReference>
<feature type="domain" description="C3H1-type" evidence="10">
    <location>
        <begin position="1"/>
        <end position="25"/>
    </location>
</feature>
<dbReference type="Bgee" id="ENSLACG00000011963">
    <property type="expression patterns" value="Expressed in chordate pharynx and 6 other cell types or tissues"/>
</dbReference>
<keyword evidence="3" id="KW-0811">Translocation</keyword>
<dbReference type="EMBL" id="AFYH01080481">
    <property type="status" value="NOT_ANNOTATED_CDS"/>
    <property type="molecule type" value="Genomic_DNA"/>
</dbReference>
<dbReference type="GO" id="GO:0008270">
    <property type="term" value="F:zinc ion binding"/>
    <property type="evidence" value="ECO:0007669"/>
    <property type="project" value="UniProtKB-KW"/>
</dbReference>
<evidence type="ECO:0000256" key="2">
    <source>
        <dbReference type="ARBA" id="ARBA00004567"/>
    </source>
</evidence>
<dbReference type="STRING" id="7897.ENSLACP00000013588"/>
<dbReference type="PANTHER" id="PTHR46527">
    <property type="entry name" value="NUCLEOPORIN-LIKE PROTEIN 2"/>
    <property type="match status" value="1"/>
</dbReference>
<evidence type="ECO:0000313" key="11">
    <source>
        <dbReference type="Ensembl" id="ENSLACP00000013588.2"/>
    </source>
</evidence>
<evidence type="ECO:0000256" key="6">
    <source>
        <dbReference type="ARBA" id="ARBA00039886"/>
    </source>
</evidence>
<evidence type="ECO:0000313" key="12">
    <source>
        <dbReference type="Proteomes" id="UP000008672"/>
    </source>
</evidence>
<dbReference type="EMBL" id="AFYH01080479">
    <property type="status" value="NOT_ANNOTATED_CDS"/>
    <property type="molecule type" value="Genomic_DNA"/>
</dbReference>
<dbReference type="PANTHER" id="PTHR46527:SF1">
    <property type="entry name" value="NUCLEOPORIN NUP42"/>
    <property type="match status" value="1"/>
</dbReference>
<evidence type="ECO:0000259" key="10">
    <source>
        <dbReference type="PROSITE" id="PS50103"/>
    </source>
</evidence>
<keyword evidence="12" id="KW-1185">Reference proteome</keyword>
<evidence type="ECO:0000256" key="4">
    <source>
        <dbReference type="ARBA" id="ARBA00023242"/>
    </source>
</evidence>
<name>H3AVB7_LATCH</name>
<feature type="zinc finger region" description="C3H1-type" evidence="8">
    <location>
        <begin position="1"/>
        <end position="25"/>
    </location>
</feature>
<dbReference type="GeneTree" id="ENSGT00390000000118"/>
<accession>H3AVB7</accession>
<gene>
    <name evidence="11" type="primary">NUP42</name>
</gene>
<keyword evidence="3" id="KW-0906">Nuclear pore complex</keyword>
<dbReference type="GO" id="GO:0031965">
    <property type="term" value="C:nuclear membrane"/>
    <property type="evidence" value="ECO:0007669"/>
    <property type="project" value="UniProtKB-SubCell"/>
</dbReference>
<evidence type="ECO:0000256" key="7">
    <source>
        <dbReference type="ARBA" id="ARBA00042384"/>
    </source>
</evidence>
<feature type="region of interest" description="Disordered" evidence="9">
    <location>
        <begin position="227"/>
        <end position="246"/>
    </location>
</feature>
<dbReference type="EMBL" id="AFYH01080480">
    <property type="status" value="NOT_ANNOTATED_CDS"/>
    <property type="molecule type" value="Genomic_DNA"/>
</dbReference>
<dbReference type="Ensembl" id="ENSLACT00000013684.2">
    <property type="protein sequence ID" value="ENSLACP00000013588.2"/>
    <property type="gene ID" value="ENSLACG00000011963.2"/>
</dbReference>
<protein>
    <recommendedName>
        <fullName evidence="6">Nucleoporin NUP42</fullName>
    </recommendedName>
    <alternativeName>
        <fullName evidence="7">Nucleoporin-like protein 2</fullName>
    </alternativeName>
</protein>
<dbReference type="InterPro" id="IPR000571">
    <property type="entry name" value="Znf_CCCH"/>
</dbReference>
<feature type="compositionally biased region" description="Low complexity" evidence="9">
    <location>
        <begin position="236"/>
        <end position="246"/>
    </location>
</feature>
<evidence type="ECO:0000256" key="9">
    <source>
        <dbReference type="SAM" id="MobiDB-lite"/>
    </source>
</evidence>
<keyword evidence="3" id="KW-0509">mRNA transport</keyword>
<feature type="region of interest" description="Disordered" evidence="9">
    <location>
        <begin position="24"/>
        <end position="48"/>
    </location>
</feature>
<sequence>MTVCSFYLQGRCRFGEKCWNEHPRGGGGGGGRQALQTQGFGGGRGGRGSQYHWSAQSNVIQPSSFSKRSTWENERDSGFGSSSGFGHQDDGRKNFSNTSASSFGFSQNRFSLLSNQNDDVSDQDEIGKIIETIRKDIEIWESSRQWWFSAYSVVKERPCISGFSDLSPEELRLAYYNSRTEGNLQNYINSVQQLVNQWKNRIHELKNPSLTTKSSLIAELKNPSAQIKPPVGFGGQQTSSFGSSGFGTNDGSSSTFSFKASSGFGTSDPAGTSGFGSSSLAQNLPPFGSGSSSGGAVSFSFQSTASTTAAPAGFGNLATSTFGATSASGFESASLFGKTSASSGFGSSSSAPAQSSLFGGSSSAAAASVSTPSLFGNSTGPSASVFGSNETSAVSGSAVTTSSSGSKADKMFTLRAELSVEELKEFEAKRFTLGRVPLKPPPIELLTI</sequence>
<dbReference type="Proteomes" id="UP000008672">
    <property type="component" value="Unassembled WGS sequence"/>
</dbReference>